<name>A0A2P2R248_RHIMU</name>
<accession>A0A2P2R248</accession>
<reference evidence="1" key="1">
    <citation type="submission" date="2018-02" db="EMBL/GenBank/DDBJ databases">
        <title>Rhizophora mucronata_Transcriptome.</title>
        <authorList>
            <person name="Meera S.P."/>
            <person name="Sreeshan A."/>
            <person name="Augustine A."/>
        </authorList>
    </citation>
    <scope>NUCLEOTIDE SEQUENCE</scope>
    <source>
        <tissue evidence="1">Leaf</tissue>
    </source>
</reference>
<sequence length="26" mass="3017">MFSNFIVCESSCTEMPLLEIFHLLVL</sequence>
<evidence type="ECO:0000313" key="1">
    <source>
        <dbReference type="EMBL" id="MBX73349.1"/>
    </source>
</evidence>
<proteinExistence type="predicted"/>
<dbReference type="EMBL" id="GGEC01092865">
    <property type="protein sequence ID" value="MBX73349.1"/>
    <property type="molecule type" value="Transcribed_RNA"/>
</dbReference>
<dbReference type="AlphaFoldDB" id="A0A2P2R248"/>
<organism evidence="1">
    <name type="scientific">Rhizophora mucronata</name>
    <name type="common">Asiatic mangrove</name>
    <dbReference type="NCBI Taxonomy" id="61149"/>
    <lineage>
        <taxon>Eukaryota</taxon>
        <taxon>Viridiplantae</taxon>
        <taxon>Streptophyta</taxon>
        <taxon>Embryophyta</taxon>
        <taxon>Tracheophyta</taxon>
        <taxon>Spermatophyta</taxon>
        <taxon>Magnoliopsida</taxon>
        <taxon>eudicotyledons</taxon>
        <taxon>Gunneridae</taxon>
        <taxon>Pentapetalae</taxon>
        <taxon>rosids</taxon>
        <taxon>fabids</taxon>
        <taxon>Malpighiales</taxon>
        <taxon>Rhizophoraceae</taxon>
        <taxon>Rhizophora</taxon>
    </lineage>
</organism>
<protein>
    <submittedName>
        <fullName evidence="1">Uncharacterized protein</fullName>
    </submittedName>
</protein>